<evidence type="ECO:0000256" key="6">
    <source>
        <dbReference type="ARBA" id="ARBA00023002"/>
    </source>
</evidence>
<keyword evidence="8" id="KW-0350">Heme biosynthesis</keyword>
<protein>
    <submittedName>
        <fullName evidence="13">Cytochrome B</fullName>
    </submittedName>
</protein>
<dbReference type="RefSeq" id="WP_107940267.1">
    <property type="nucleotide sequence ID" value="NZ_QANS01000003.1"/>
</dbReference>
<evidence type="ECO:0000256" key="12">
    <source>
        <dbReference type="SAM" id="Phobius"/>
    </source>
</evidence>
<comment type="pathway">
    <text evidence="11">Porphyrin-containing compound metabolism.</text>
</comment>
<dbReference type="EMBL" id="QANS01000003">
    <property type="protein sequence ID" value="PTU31717.1"/>
    <property type="molecule type" value="Genomic_DNA"/>
</dbReference>
<accession>A0A2T5MGN0</accession>
<dbReference type="Pfam" id="PF02628">
    <property type="entry name" value="COX15-CtaA"/>
    <property type="match status" value="1"/>
</dbReference>
<evidence type="ECO:0000256" key="8">
    <source>
        <dbReference type="ARBA" id="ARBA00023133"/>
    </source>
</evidence>
<organism evidence="13 14">
    <name type="scientific">Stenotrophobium rhamnosiphilum</name>
    <dbReference type="NCBI Taxonomy" id="2029166"/>
    <lineage>
        <taxon>Bacteria</taxon>
        <taxon>Pseudomonadati</taxon>
        <taxon>Pseudomonadota</taxon>
        <taxon>Gammaproteobacteria</taxon>
        <taxon>Nevskiales</taxon>
        <taxon>Nevskiaceae</taxon>
        <taxon>Stenotrophobium</taxon>
    </lineage>
</organism>
<comment type="subcellular location">
    <subcellularLocation>
        <location evidence="1">Membrane</location>
        <topology evidence="1">Multi-pass membrane protein</topology>
    </subcellularLocation>
</comment>
<proteinExistence type="predicted"/>
<keyword evidence="4" id="KW-0479">Metal-binding</keyword>
<dbReference type="OrthoDB" id="1447144at2"/>
<dbReference type="GO" id="GO:0016491">
    <property type="term" value="F:oxidoreductase activity"/>
    <property type="evidence" value="ECO:0007669"/>
    <property type="project" value="UniProtKB-KW"/>
</dbReference>
<dbReference type="GO" id="GO:0006784">
    <property type="term" value="P:heme A biosynthetic process"/>
    <property type="evidence" value="ECO:0007669"/>
    <property type="project" value="InterPro"/>
</dbReference>
<feature type="transmembrane region" description="Helical" evidence="12">
    <location>
        <begin position="302"/>
        <end position="321"/>
    </location>
</feature>
<reference evidence="13 14" key="1">
    <citation type="submission" date="2018-04" db="EMBL/GenBank/DDBJ databases">
        <title>Novel species isolated from glacier.</title>
        <authorList>
            <person name="Liu Q."/>
            <person name="Xin Y.-H."/>
        </authorList>
    </citation>
    <scope>NUCLEOTIDE SEQUENCE [LARGE SCALE GENOMIC DNA]</scope>
    <source>
        <strain evidence="13 14">GT1R17</strain>
    </source>
</reference>
<dbReference type="PANTHER" id="PTHR35457:SF1">
    <property type="entry name" value="HEME A SYNTHASE"/>
    <property type="match status" value="1"/>
</dbReference>
<evidence type="ECO:0000313" key="14">
    <source>
        <dbReference type="Proteomes" id="UP000244248"/>
    </source>
</evidence>
<feature type="transmembrane region" description="Helical" evidence="12">
    <location>
        <begin position="131"/>
        <end position="150"/>
    </location>
</feature>
<sequence>MLWFRRITSFALALCFVVIVVGAYVRLSDAGLGCPDWPGCYGHLGVPDAPHEVAHAEQQFAQPVEAHKAWKEMFHRYIASTLGALIVLLAVMSVFLRKQGVPRVLPWLLVGAVLMQGALGAFTVLWKVKPLTVSAHLLMGLMTLSMLLWLRLSLAFAKPEESPASADRELRNERHAWSAMQEKGSAVLSAVAPRGLRRFAALATVLVVLQIFLGGWTSSNYAALACPDFPTCHGSYLPETDIKEAFTMWRGLGVNYEGGVLDNRARVTIHYFHRVGALAVTITLLVLGAWLLLQKHPLWRRLGAVVIAALVLQVLLGITIVKLQLPLFLADMHNAGAALLLMTMVTLNFFVRRAEQQ</sequence>
<gene>
    <name evidence="13" type="ORF">CJD38_10445</name>
</gene>
<evidence type="ECO:0000313" key="13">
    <source>
        <dbReference type="EMBL" id="PTU31717.1"/>
    </source>
</evidence>
<evidence type="ECO:0000256" key="9">
    <source>
        <dbReference type="ARBA" id="ARBA00023136"/>
    </source>
</evidence>
<dbReference type="InterPro" id="IPR050450">
    <property type="entry name" value="COX15/CtaA_HemeA_synthase"/>
</dbReference>
<dbReference type="GO" id="GO:0046872">
    <property type="term" value="F:metal ion binding"/>
    <property type="evidence" value="ECO:0007669"/>
    <property type="project" value="UniProtKB-KW"/>
</dbReference>
<keyword evidence="2" id="KW-1003">Cell membrane</keyword>
<dbReference type="PANTHER" id="PTHR35457">
    <property type="entry name" value="HEME A SYNTHASE"/>
    <property type="match status" value="1"/>
</dbReference>
<evidence type="ECO:0000256" key="11">
    <source>
        <dbReference type="ARBA" id="ARBA00023444"/>
    </source>
</evidence>
<keyword evidence="7" id="KW-0408">Iron</keyword>
<dbReference type="InterPro" id="IPR003780">
    <property type="entry name" value="COX15/CtaA_fam"/>
</dbReference>
<feature type="transmembrane region" description="Helical" evidence="12">
    <location>
        <begin position="271"/>
        <end position="293"/>
    </location>
</feature>
<keyword evidence="9 12" id="KW-0472">Membrane</keyword>
<dbReference type="GO" id="GO:0016020">
    <property type="term" value="C:membrane"/>
    <property type="evidence" value="ECO:0007669"/>
    <property type="project" value="UniProtKB-SubCell"/>
</dbReference>
<evidence type="ECO:0000256" key="10">
    <source>
        <dbReference type="ARBA" id="ARBA00023157"/>
    </source>
</evidence>
<evidence type="ECO:0000256" key="3">
    <source>
        <dbReference type="ARBA" id="ARBA00022692"/>
    </source>
</evidence>
<feature type="transmembrane region" description="Helical" evidence="12">
    <location>
        <begin position="333"/>
        <end position="351"/>
    </location>
</feature>
<evidence type="ECO:0000256" key="2">
    <source>
        <dbReference type="ARBA" id="ARBA00022475"/>
    </source>
</evidence>
<evidence type="ECO:0000256" key="7">
    <source>
        <dbReference type="ARBA" id="ARBA00023004"/>
    </source>
</evidence>
<comment type="caution">
    <text evidence="13">The sequence shown here is derived from an EMBL/GenBank/DDBJ whole genome shotgun (WGS) entry which is preliminary data.</text>
</comment>
<evidence type="ECO:0000256" key="1">
    <source>
        <dbReference type="ARBA" id="ARBA00004141"/>
    </source>
</evidence>
<keyword evidence="14" id="KW-1185">Reference proteome</keyword>
<dbReference type="Proteomes" id="UP000244248">
    <property type="component" value="Unassembled WGS sequence"/>
</dbReference>
<name>A0A2T5MGN0_9GAMM</name>
<feature type="transmembrane region" description="Helical" evidence="12">
    <location>
        <begin position="104"/>
        <end position="125"/>
    </location>
</feature>
<keyword evidence="3 12" id="KW-0812">Transmembrane</keyword>
<feature type="transmembrane region" description="Helical" evidence="12">
    <location>
        <begin position="199"/>
        <end position="217"/>
    </location>
</feature>
<keyword evidence="10" id="KW-1015">Disulfide bond</keyword>
<keyword evidence="5 12" id="KW-1133">Transmembrane helix</keyword>
<evidence type="ECO:0000256" key="4">
    <source>
        <dbReference type="ARBA" id="ARBA00022723"/>
    </source>
</evidence>
<feature type="transmembrane region" description="Helical" evidence="12">
    <location>
        <begin position="77"/>
        <end position="97"/>
    </location>
</feature>
<keyword evidence="6" id="KW-0560">Oxidoreductase</keyword>
<evidence type="ECO:0000256" key="5">
    <source>
        <dbReference type="ARBA" id="ARBA00022989"/>
    </source>
</evidence>
<dbReference type="AlphaFoldDB" id="A0A2T5MGN0"/>